<dbReference type="EMBL" id="JAKOGI010000194">
    <property type="protein sequence ID" value="KAJ8440280.1"/>
    <property type="molecule type" value="Genomic_DNA"/>
</dbReference>
<evidence type="ECO:0000313" key="1">
    <source>
        <dbReference type="EMBL" id="KAJ8440280.1"/>
    </source>
</evidence>
<evidence type="ECO:0000313" key="2">
    <source>
        <dbReference type="Proteomes" id="UP001153076"/>
    </source>
</evidence>
<keyword evidence="2" id="KW-1185">Reference proteome</keyword>
<organism evidence="1 2">
    <name type="scientific">Carnegiea gigantea</name>
    <dbReference type="NCBI Taxonomy" id="171969"/>
    <lineage>
        <taxon>Eukaryota</taxon>
        <taxon>Viridiplantae</taxon>
        <taxon>Streptophyta</taxon>
        <taxon>Embryophyta</taxon>
        <taxon>Tracheophyta</taxon>
        <taxon>Spermatophyta</taxon>
        <taxon>Magnoliopsida</taxon>
        <taxon>eudicotyledons</taxon>
        <taxon>Gunneridae</taxon>
        <taxon>Pentapetalae</taxon>
        <taxon>Caryophyllales</taxon>
        <taxon>Cactineae</taxon>
        <taxon>Cactaceae</taxon>
        <taxon>Cactoideae</taxon>
        <taxon>Echinocereeae</taxon>
        <taxon>Carnegiea</taxon>
    </lineage>
</organism>
<name>A0A9Q1QH67_9CARY</name>
<reference evidence="1" key="1">
    <citation type="submission" date="2022-04" db="EMBL/GenBank/DDBJ databases">
        <title>Carnegiea gigantea Genome sequencing and assembly v2.</title>
        <authorList>
            <person name="Copetti D."/>
            <person name="Sanderson M.J."/>
            <person name="Burquez A."/>
            <person name="Wojciechowski M.F."/>
        </authorList>
    </citation>
    <scope>NUCLEOTIDE SEQUENCE</scope>
    <source>
        <strain evidence="1">SGP5-SGP5p</strain>
        <tissue evidence="1">Aerial part</tissue>
    </source>
</reference>
<dbReference type="AlphaFoldDB" id="A0A9Q1QH67"/>
<comment type="caution">
    <text evidence="1">The sequence shown here is derived from an EMBL/GenBank/DDBJ whole genome shotgun (WGS) entry which is preliminary data.</text>
</comment>
<sequence length="172" mass="19316">MLTPDDFQQEGYCEAYIKYVDDCYRAQASGEDPEQGVGEPEDTAPLDGEAMILHNRFGTYDLLPLSLPCRLGDTLYLRIGDGGYYLCGALLSRLRALEFALFVKESRPSLQEAIYLLFISKLVEGLLQLSALDDGVAVSLMEFAILPCIVRFRHCGHGLWFRLHGHLHQYAP</sequence>
<proteinExistence type="predicted"/>
<accession>A0A9Q1QH67</accession>
<protein>
    <submittedName>
        <fullName evidence="1">Uncharacterized protein</fullName>
    </submittedName>
</protein>
<dbReference type="Proteomes" id="UP001153076">
    <property type="component" value="Unassembled WGS sequence"/>
</dbReference>
<gene>
    <name evidence="1" type="ORF">Cgig2_031594</name>
</gene>